<dbReference type="GO" id="GO:0005886">
    <property type="term" value="C:plasma membrane"/>
    <property type="evidence" value="ECO:0007669"/>
    <property type="project" value="UniProtKB-SubCell"/>
</dbReference>
<dbReference type="PANTHER" id="PTHR30193:SF37">
    <property type="entry name" value="INNER MEMBRANE ABC TRANSPORTER PERMEASE PROTEIN YCJO"/>
    <property type="match status" value="1"/>
</dbReference>
<keyword evidence="10" id="KW-1185">Reference proteome</keyword>
<reference evidence="9 10" key="1">
    <citation type="submission" date="2011-11" db="EMBL/GenBank/DDBJ databases">
        <title>Complete sequence of Spirochaeta sp. grapes.</title>
        <authorList>
            <consortium name="US DOE Joint Genome Institute"/>
            <person name="Lucas S."/>
            <person name="Han J."/>
            <person name="Lapidus A."/>
            <person name="Cheng J.-F."/>
            <person name="Goodwin L."/>
            <person name="Pitluck S."/>
            <person name="Peters L."/>
            <person name="Ovchinnikova G."/>
            <person name="Munk A.C."/>
            <person name="Detter J.C."/>
            <person name="Han C."/>
            <person name="Tapia R."/>
            <person name="Land M."/>
            <person name="Hauser L."/>
            <person name="Kyrpides N."/>
            <person name="Ivanova N."/>
            <person name="Pagani I."/>
            <person name="Ritalahtilisa K."/>
            <person name="Loeffler F."/>
            <person name="Woyke T."/>
        </authorList>
    </citation>
    <scope>NUCLEOTIDE SEQUENCE [LARGE SCALE GENOMIC DNA]</scope>
    <source>
        <strain evidence="10">ATCC BAA-1885 / DSM 22778 / Grapes</strain>
    </source>
</reference>
<dbReference type="InterPro" id="IPR000515">
    <property type="entry name" value="MetI-like"/>
</dbReference>
<dbReference type="Pfam" id="PF00528">
    <property type="entry name" value="BPD_transp_1"/>
    <property type="match status" value="1"/>
</dbReference>
<keyword evidence="9" id="KW-0762">Sugar transport</keyword>
<accession>G8QVQ2</accession>
<feature type="transmembrane region" description="Helical" evidence="7">
    <location>
        <begin position="111"/>
        <end position="135"/>
    </location>
</feature>
<dbReference type="STRING" id="158190.SpiGrapes_1534"/>
<dbReference type="InterPro" id="IPR051393">
    <property type="entry name" value="ABC_transporter_permease"/>
</dbReference>
<protein>
    <submittedName>
        <fullName evidence="9">Permease component of ABC-type sugar transporter</fullName>
    </submittedName>
</protein>
<dbReference type="HOGENOM" id="CLU_016047_0_2_12"/>
<evidence type="ECO:0000313" key="9">
    <source>
        <dbReference type="EMBL" id="AEV29344.1"/>
    </source>
</evidence>
<keyword evidence="3" id="KW-1003">Cell membrane</keyword>
<dbReference type="SUPFAM" id="SSF161098">
    <property type="entry name" value="MetI-like"/>
    <property type="match status" value="1"/>
</dbReference>
<evidence type="ECO:0000256" key="7">
    <source>
        <dbReference type="RuleBase" id="RU363032"/>
    </source>
</evidence>
<keyword evidence="2 7" id="KW-0813">Transport</keyword>
<dbReference type="eggNOG" id="COG1175">
    <property type="taxonomic scope" value="Bacteria"/>
</dbReference>
<keyword evidence="5 7" id="KW-1133">Transmembrane helix</keyword>
<evidence type="ECO:0000256" key="2">
    <source>
        <dbReference type="ARBA" id="ARBA00022448"/>
    </source>
</evidence>
<organism evidence="9 10">
    <name type="scientific">Sphaerochaeta pleomorpha (strain ATCC BAA-1885 / DSM 22778 / Grapes)</name>
    <dbReference type="NCBI Taxonomy" id="158190"/>
    <lineage>
        <taxon>Bacteria</taxon>
        <taxon>Pseudomonadati</taxon>
        <taxon>Spirochaetota</taxon>
        <taxon>Spirochaetia</taxon>
        <taxon>Spirochaetales</taxon>
        <taxon>Sphaerochaetaceae</taxon>
        <taxon>Sphaerochaeta</taxon>
    </lineage>
</organism>
<dbReference type="EMBL" id="CP003155">
    <property type="protein sequence ID" value="AEV29344.1"/>
    <property type="molecule type" value="Genomic_DNA"/>
</dbReference>
<evidence type="ECO:0000256" key="6">
    <source>
        <dbReference type="ARBA" id="ARBA00023136"/>
    </source>
</evidence>
<sequence length="303" mass="33862">MKHQKVDSLRSMHQREALVGWAFVTPQMAGFIIFVLLPLFSVFAYGMQDKNLLFGTSTFIGFENFTRLFKDPLFTKSMVNTLVFSAGVVPLNLIFSLLLALYLGKGKNGALFVRGIIFLPVVTSGVAWAIVWKYLLQGGTAGPLNWLLDQIGIAGPNWLFEKGWAMTSVIVTRVMKNLGMNVLIFMGAVMNMPEDVIEAARIDGAKGWKLFHKIKLPLLMPTVMMVTIVTVIGSMRVFDTIKLMTDGGPEGSTMVLVYYIYHQAFKMFDTGYASAIAVVLFLVVLLLTALQWVMRKRISYYEA</sequence>
<evidence type="ECO:0000256" key="4">
    <source>
        <dbReference type="ARBA" id="ARBA00022692"/>
    </source>
</evidence>
<keyword evidence="6 7" id="KW-0472">Membrane</keyword>
<gene>
    <name evidence="9" type="ordered locus">SpiGrapes_1534</name>
</gene>
<comment type="subcellular location">
    <subcellularLocation>
        <location evidence="1 7">Cell membrane</location>
        <topology evidence="1 7">Multi-pass membrane protein</topology>
    </subcellularLocation>
</comment>
<dbReference type="RefSeq" id="WP_014270192.1">
    <property type="nucleotide sequence ID" value="NC_016633.1"/>
</dbReference>
<feature type="transmembrane region" description="Helical" evidence="7">
    <location>
        <begin position="82"/>
        <end position="104"/>
    </location>
</feature>
<feature type="domain" description="ABC transmembrane type-1" evidence="8">
    <location>
        <begin position="78"/>
        <end position="291"/>
    </location>
</feature>
<dbReference type="GO" id="GO:0055085">
    <property type="term" value="P:transmembrane transport"/>
    <property type="evidence" value="ECO:0007669"/>
    <property type="project" value="InterPro"/>
</dbReference>
<evidence type="ECO:0000313" key="10">
    <source>
        <dbReference type="Proteomes" id="UP000005632"/>
    </source>
</evidence>
<dbReference type="InterPro" id="IPR035906">
    <property type="entry name" value="MetI-like_sf"/>
</dbReference>
<dbReference type="CDD" id="cd06261">
    <property type="entry name" value="TM_PBP2"/>
    <property type="match status" value="1"/>
</dbReference>
<name>G8QVQ2_SPHPG</name>
<evidence type="ECO:0000259" key="8">
    <source>
        <dbReference type="PROSITE" id="PS50928"/>
    </source>
</evidence>
<feature type="transmembrane region" description="Helical" evidence="7">
    <location>
        <begin position="272"/>
        <end position="293"/>
    </location>
</feature>
<keyword evidence="4 7" id="KW-0812">Transmembrane</keyword>
<dbReference type="PANTHER" id="PTHR30193">
    <property type="entry name" value="ABC TRANSPORTER PERMEASE PROTEIN"/>
    <property type="match status" value="1"/>
</dbReference>
<dbReference type="Proteomes" id="UP000005632">
    <property type="component" value="Chromosome"/>
</dbReference>
<dbReference type="Gene3D" id="1.10.3720.10">
    <property type="entry name" value="MetI-like"/>
    <property type="match status" value="1"/>
</dbReference>
<dbReference type="OrthoDB" id="9788108at2"/>
<evidence type="ECO:0000256" key="3">
    <source>
        <dbReference type="ARBA" id="ARBA00022475"/>
    </source>
</evidence>
<feature type="transmembrane region" description="Helical" evidence="7">
    <location>
        <begin position="218"/>
        <end position="238"/>
    </location>
</feature>
<comment type="similarity">
    <text evidence="7">Belongs to the binding-protein-dependent transport system permease family.</text>
</comment>
<feature type="transmembrane region" description="Helical" evidence="7">
    <location>
        <begin position="21"/>
        <end position="45"/>
    </location>
</feature>
<dbReference type="AlphaFoldDB" id="G8QVQ2"/>
<dbReference type="KEGG" id="sgp:SpiGrapes_1534"/>
<evidence type="ECO:0000256" key="5">
    <source>
        <dbReference type="ARBA" id="ARBA00022989"/>
    </source>
</evidence>
<evidence type="ECO:0000256" key="1">
    <source>
        <dbReference type="ARBA" id="ARBA00004651"/>
    </source>
</evidence>
<proteinExistence type="inferred from homology"/>
<dbReference type="PROSITE" id="PS50928">
    <property type="entry name" value="ABC_TM1"/>
    <property type="match status" value="1"/>
</dbReference>